<reference evidence="1 2" key="1">
    <citation type="submission" date="2017-07" db="EMBL/GenBank/DDBJ databases">
        <title>Draft genome of Ochrobactrum lupini type strain LUP21.</title>
        <authorList>
            <person name="Krzyzanowska D.M."/>
            <person name="Jafra S."/>
        </authorList>
    </citation>
    <scope>NUCLEOTIDE SEQUENCE [LARGE SCALE GENOMIC DNA]</scope>
    <source>
        <strain evidence="1 2">LUP21</strain>
    </source>
</reference>
<dbReference type="EMBL" id="NNRN01000044">
    <property type="protein sequence ID" value="OYR30470.1"/>
    <property type="molecule type" value="Genomic_DNA"/>
</dbReference>
<comment type="caution">
    <text evidence="1">The sequence shown here is derived from an EMBL/GenBank/DDBJ whole genome shotgun (WGS) entry which is preliminary data.</text>
</comment>
<protein>
    <submittedName>
        <fullName evidence="1">Uncharacterized protein</fullName>
    </submittedName>
</protein>
<dbReference type="AlphaFoldDB" id="A0A256GU84"/>
<accession>A0A256GU84</accession>
<proteinExistence type="predicted"/>
<evidence type="ECO:0000313" key="1">
    <source>
        <dbReference type="EMBL" id="OYR30470.1"/>
    </source>
</evidence>
<name>A0A256GU84_9HYPH</name>
<organism evidence="1 2">
    <name type="scientific">Brucella lupini</name>
    <dbReference type="NCBI Taxonomy" id="255457"/>
    <lineage>
        <taxon>Bacteria</taxon>
        <taxon>Pseudomonadati</taxon>
        <taxon>Pseudomonadota</taxon>
        <taxon>Alphaproteobacteria</taxon>
        <taxon>Hyphomicrobiales</taxon>
        <taxon>Brucellaceae</taxon>
        <taxon>Brucella/Ochrobactrum group</taxon>
        <taxon>Brucella</taxon>
    </lineage>
</organism>
<evidence type="ECO:0000313" key="2">
    <source>
        <dbReference type="Proteomes" id="UP000216363"/>
    </source>
</evidence>
<gene>
    <name evidence="1" type="ORF">CES86_1795</name>
</gene>
<sequence>MRMRIFGFFIVRDRWQVWERETAGAETPACKVRVVLG</sequence>
<dbReference type="Proteomes" id="UP000216363">
    <property type="component" value="Unassembled WGS sequence"/>
</dbReference>